<evidence type="ECO:0000313" key="2">
    <source>
        <dbReference type="EMBL" id="OLP82228.1"/>
    </source>
</evidence>
<comment type="caution">
    <text evidence="2">The sequence shown here is derived from an EMBL/GenBank/DDBJ whole genome shotgun (WGS) entry which is preliminary data.</text>
</comment>
<reference evidence="2 3" key="1">
    <citation type="submission" date="2016-02" db="EMBL/GenBank/DDBJ databases">
        <title>Genome analysis of coral dinoflagellate symbionts highlights evolutionary adaptations to a symbiotic lifestyle.</title>
        <authorList>
            <person name="Aranda M."/>
            <person name="Li Y."/>
            <person name="Liew Y.J."/>
            <person name="Baumgarten S."/>
            <person name="Simakov O."/>
            <person name="Wilson M."/>
            <person name="Piel J."/>
            <person name="Ashoor H."/>
            <person name="Bougouffa S."/>
            <person name="Bajic V.B."/>
            <person name="Ryu T."/>
            <person name="Ravasi T."/>
            <person name="Bayer T."/>
            <person name="Micklem G."/>
            <person name="Kim H."/>
            <person name="Bhak J."/>
            <person name="Lajeunesse T.C."/>
            <person name="Voolstra C.R."/>
        </authorList>
    </citation>
    <scope>NUCLEOTIDE SEQUENCE [LARGE SCALE GENOMIC DNA]</scope>
    <source>
        <strain evidence="2 3">CCMP2467</strain>
    </source>
</reference>
<protein>
    <submittedName>
        <fullName evidence="2">Uncharacterized protein</fullName>
    </submittedName>
</protein>
<dbReference type="AlphaFoldDB" id="A0A1Q9CH07"/>
<evidence type="ECO:0000313" key="3">
    <source>
        <dbReference type="Proteomes" id="UP000186817"/>
    </source>
</evidence>
<feature type="compositionally biased region" description="Basic and acidic residues" evidence="1">
    <location>
        <begin position="26"/>
        <end position="37"/>
    </location>
</feature>
<sequence>MQMGRANPDTAVVSAFDEETEDLDEDSTRPIRVRAAEEEASAPTEERPDDLEALLVERFAASRDSSSESDEAFDKRVPDLALPDLTVGAGDCQSLSLDKDKMDHISPGQVLPGNLRSYLDPGIRPILPSCLTKAVKRDRFRVPLQLLASAASEASWTEPPPAVGDLLRLPPRASPEPVQKQHVKRLIPKGDDEEPSAAISRLKELKIAREEWTGLWDKEVFDFSQTCEYDDVVSEAKKKGPAENSLAQSIPRANSLRQLSPSTPIRIWASIESKRRAHGYRPGCFEKDRSSRRAAACCISYALAAAPNGDPGVQWIGRTAEHIIFLRKQLGMVIHVYDTIAPLIAKWNDMINVQTMNLAEFTEIWEENRQVAFSSNGDVKSWFYGKDSRDRKRWKTRQHC</sequence>
<organism evidence="2 3">
    <name type="scientific">Symbiodinium microadriaticum</name>
    <name type="common">Dinoflagellate</name>
    <name type="synonym">Zooxanthella microadriatica</name>
    <dbReference type="NCBI Taxonomy" id="2951"/>
    <lineage>
        <taxon>Eukaryota</taxon>
        <taxon>Sar</taxon>
        <taxon>Alveolata</taxon>
        <taxon>Dinophyceae</taxon>
        <taxon>Suessiales</taxon>
        <taxon>Symbiodiniaceae</taxon>
        <taxon>Symbiodinium</taxon>
    </lineage>
</organism>
<feature type="compositionally biased region" description="Acidic residues" evidence="1">
    <location>
        <begin position="16"/>
        <end position="25"/>
    </location>
</feature>
<feature type="region of interest" description="Disordered" evidence="1">
    <location>
        <begin position="1"/>
        <end position="50"/>
    </location>
</feature>
<dbReference type="EMBL" id="LSRX01001213">
    <property type="protein sequence ID" value="OLP82228.1"/>
    <property type="molecule type" value="Genomic_DNA"/>
</dbReference>
<keyword evidence="3" id="KW-1185">Reference proteome</keyword>
<name>A0A1Q9CH07_SYMMI</name>
<gene>
    <name evidence="2" type="ORF">AK812_SmicGene37134</name>
</gene>
<accession>A0A1Q9CH07</accession>
<evidence type="ECO:0000256" key="1">
    <source>
        <dbReference type="SAM" id="MobiDB-lite"/>
    </source>
</evidence>
<feature type="region of interest" description="Disordered" evidence="1">
    <location>
        <begin position="153"/>
        <end position="195"/>
    </location>
</feature>
<proteinExistence type="predicted"/>
<dbReference type="Proteomes" id="UP000186817">
    <property type="component" value="Unassembled WGS sequence"/>
</dbReference>